<sequence length="140" mass="14882">MAGLRGDTELELILLAPACGGVASSSVSREATRHGGRRWGCGGEMATIYRRGGGAAELRWQGVSWGASYSPLVHRGARCRHRLWTDGLTTTSGRQLFLAWPGCCDVRGRTRCGLVCSVRAAVTGRAGGLQKGRHGKELTS</sequence>
<accession>A0A6G1C9Z7</accession>
<proteinExistence type="predicted"/>
<dbReference type="EMBL" id="SPHZ02000010">
    <property type="protein sequence ID" value="KAF0896841.1"/>
    <property type="molecule type" value="Genomic_DNA"/>
</dbReference>
<name>A0A6G1C9Z7_9ORYZ</name>
<evidence type="ECO:0000313" key="2">
    <source>
        <dbReference type="Proteomes" id="UP000479710"/>
    </source>
</evidence>
<keyword evidence="2" id="KW-1185">Reference proteome</keyword>
<reference evidence="1 2" key="1">
    <citation type="submission" date="2019-11" db="EMBL/GenBank/DDBJ databases">
        <title>Whole genome sequence of Oryza granulata.</title>
        <authorList>
            <person name="Li W."/>
        </authorList>
    </citation>
    <scope>NUCLEOTIDE SEQUENCE [LARGE SCALE GENOMIC DNA]</scope>
    <source>
        <strain evidence="2">cv. Menghai</strain>
        <tissue evidence="1">Leaf</tissue>
    </source>
</reference>
<dbReference type="AlphaFoldDB" id="A0A6G1C9Z7"/>
<protein>
    <submittedName>
        <fullName evidence="1">Uncharacterized protein</fullName>
    </submittedName>
</protein>
<organism evidence="1 2">
    <name type="scientific">Oryza meyeriana var. granulata</name>
    <dbReference type="NCBI Taxonomy" id="110450"/>
    <lineage>
        <taxon>Eukaryota</taxon>
        <taxon>Viridiplantae</taxon>
        <taxon>Streptophyta</taxon>
        <taxon>Embryophyta</taxon>
        <taxon>Tracheophyta</taxon>
        <taxon>Spermatophyta</taxon>
        <taxon>Magnoliopsida</taxon>
        <taxon>Liliopsida</taxon>
        <taxon>Poales</taxon>
        <taxon>Poaceae</taxon>
        <taxon>BOP clade</taxon>
        <taxon>Oryzoideae</taxon>
        <taxon>Oryzeae</taxon>
        <taxon>Oryzinae</taxon>
        <taxon>Oryza</taxon>
        <taxon>Oryza meyeriana</taxon>
    </lineage>
</organism>
<comment type="caution">
    <text evidence="1">The sequence shown here is derived from an EMBL/GenBank/DDBJ whole genome shotgun (WGS) entry which is preliminary data.</text>
</comment>
<evidence type="ECO:0000313" key="1">
    <source>
        <dbReference type="EMBL" id="KAF0896841.1"/>
    </source>
</evidence>
<gene>
    <name evidence="1" type="ORF">E2562_029353</name>
</gene>
<dbReference type="Proteomes" id="UP000479710">
    <property type="component" value="Unassembled WGS sequence"/>
</dbReference>